<dbReference type="Pfam" id="PF12762">
    <property type="entry name" value="DDE_Tnp_IS1595"/>
    <property type="match status" value="1"/>
</dbReference>
<dbReference type="Proteomes" id="UP000014975">
    <property type="component" value="Unassembled WGS sequence"/>
</dbReference>
<evidence type="ECO:0000313" key="3">
    <source>
        <dbReference type="Proteomes" id="UP000014975"/>
    </source>
</evidence>
<dbReference type="RefSeq" id="WP_020888096.1">
    <property type="nucleotide sequence ID" value="NZ_ATHI01000031.1"/>
</dbReference>
<dbReference type="PATRIC" id="fig|1121439.3.peg.2784"/>
<organism evidence="2 3">
    <name type="scientific">Alkalidesulfovibrio alkalitolerans DSM 16529</name>
    <dbReference type="NCBI Taxonomy" id="1121439"/>
    <lineage>
        <taxon>Bacteria</taxon>
        <taxon>Pseudomonadati</taxon>
        <taxon>Thermodesulfobacteriota</taxon>
        <taxon>Desulfovibrionia</taxon>
        <taxon>Desulfovibrionales</taxon>
        <taxon>Desulfovibrionaceae</taxon>
        <taxon>Alkalidesulfovibrio</taxon>
    </lineage>
</organism>
<dbReference type="eggNOG" id="COG3677">
    <property type="taxonomic scope" value="Bacteria"/>
</dbReference>
<name>S7UEK9_9BACT</name>
<reference evidence="2 3" key="1">
    <citation type="journal article" date="2013" name="Genome Announc.">
        <title>Draft genome sequences for three mercury-methylating, sulfate-reducing bacteria.</title>
        <authorList>
            <person name="Brown S.D."/>
            <person name="Hurt R.A.Jr."/>
            <person name="Gilmour C.C."/>
            <person name="Elias D.A."/>
        </authorList>
    </citation>
    <scope>NUCLEOTIDE SEQUENCE [LARGE SCALE GENOMIC DNA]</scope>
    <source>
        <strain evidence="2 3">DSM 16529</strain>
    </source>
</reference>
<dbReference type="InterPro" id="IPR024445">
    <property type="entry name" value="Tnp_ISXO2-like"/>
</dbReference>
<feature type="domain" description="ISXO2-like transposase" evidence="1">
    <location>
        <begin position="138"/>
        <end position="263"/>
    </location>
</feature>
<dbReference type="OrthoDB" id="5469813at2"/>
<dbReference type="STRING" id="1121439.dsat_1400"/>
<dbReference type="Pfam" id="PF12760">
    <property type="entry name" value="Zn_ribbon_IS1595"/>
    <property type="match status" value="1"/>
</dbReference>
<dbReference type="AlphaFoldDB" id="S7UEK9"/>
<dbReference type="SMART" id="SM01126">
    <property type="entry name" value="DDE_Tnp_IS1595"/>
    <property type="match status" value="1"/>
</dbReference>
<keyword evidence="3" id="KW-1185">Reference proteome</keyword>
<dbReference type="InterPro" id="IPR024442">
    <property type="entry name" value="Transposase_Zn_ribbon"/>
</dbReference>
<gene>
    <name evidence="2" type="ORF">dsat_1400</name>
</gene>
<evidence type="ECO:0000259" key="1">
    <source>
        <dbReference type="SMART" id="SM01126"/>
    </source>
</evidence>
<dbReference type="EMBL" id="ATHI01000031">
    <property type="protein sequence ID" value="EPR30678.1"/>
    <property type="molecule type" value="Genomic_DNA"/>
</dbReference>
<proteinExistence type="predicted"/>
<protein>
    <submittedName>
        <fullName evidence="2">Putative Transposase, ISXO2</fullName>
    </submittedName>
</protein>
<evidence type="ECO:0000313" key="2">
    <source>
        <dbReference type="EMBL" id="EPR30678.1"/>
    </source>
</evidence>
<comment type="caution">
    <text evidence="2">The sequence shown here is derived from an EMBL/GenBank/DDBJ whole genome shotgun (WGS) entry which is preliminary data.</text>
</comment>
<sequence>MDLVEYERHVRSEQAARRYLLKRCLNGSKPRCPRCACQRLYRLADQRLRCGGCRYTFHEFTRRFVNRGGLSCRDWLRLLKLFELELTANRMAPELRLSYNTVYKAMTTLRFAILAGALDAPQLLHPSSGIDLGLTDTPEEEAHAAVNRYPVFGIIEKNGWVFIDLLPHVQAENVLHFNLHFSLKLTRMGNIVYTDRFQRYDALMFCGDDRLTFNYVNIRGKSAYVDSLSGSFWAFARTRLRRFNGVTPRRFPLYLKELEFRYNHRGEDLFPLLADRLCALVPDFAQS</sequence>
<accession>S7UEK9</accession>